<dbReference type="PANTHER" id="PTHR33841">
    <property type="entry name" value="DNA METHYLTRANSFERASE YEEA-RELATED"/>
    <property type="match status" value="1"/>
</dbReference>
<comment type="caution">
    <text evidence="9">The sequence shown here is derived from an EMBL/GenBank/DDBJ whole genome shotgun (WGS) entry which is preliminary data.</text>
</comment>
<dbReference type="AlphaFoldDB" id="A0A9W5EV02"/>
<evidence type="ECO:0000259" key="8">
    <source>
        <dbReference type="Pfam" id="PF07669"/>
    </source>
</evidence>
<name>A0A9W5EV02_CAMHY</name>
<evidence type="ECO:0000256" key="6">
    <source>
        <dbReference type="ARBA" id="ARBA00023125"/>
    </source>
</evidence>
<dbReference type="GO" id="GO:0009007">
    <property type="term" value="F:site-specific DNA-methyltransferase (adenine-specific) activity"/>
    <property type="evidence" value="ECO:0007669"/>
    <property type="project" value="UniProtKB-EC"/>
</dbReference>
<keyword evidence="5" id="KW-0680">Restriction system</keyword>
<reference evidence="9 10" key="1">
    <citation type="submission" date="2015-11" db="EMBL/GenBank/DDBJ databases">
        <authorList>
            <consortium name="Pathogen Informatics"/>
        </authorList>
    </citation>
    <scope>NUCLEOTIDE SEQUENCE [LARGE SCALE GENOMIC DNA]</scope>
    <source>
        <strain evidence="9 10">006A-0191</strain>
    </source>
</reference>
<evidence type="ECO:0000256" key="7">
    <source>
        <dbReference type="ARBA" id="ARBA00047942"/>
    </source>
</evidence>
<gene>
    <name evidence="9" type="ORF">ERS739220_01394</name>
</gene>
<dbReference type="RefSeq" id="WP_059427537.1">
    <property type="nucleotide sequence ID" value="NZ_FAUT01000001.1"/>
</dbReference>
<evidence type="ECO:0000256" key="3">
    <source>
        <dbReference type="ARBA" id="ARBA00022679"/>
    </source>
</evidence>
<dbReference type="InterPro" id="IPR050953">
    <property type="entry name" value="N4_N6_ade-DNA_methylase"/>
</dbReference>
<sequence>MTKVPQLPFLEQIQEQSISYNELKGSEHKKNLGQFFTDINIAKFMASLANVNIEQHKINILDCGSGNGILSISLLQRLDTLNLSLNVKLHLYEIDQDIIDSLKSNIEMLQSHLKNVDLSFTIHQENFILKDINEKFDFIISNPPYFKLNKASDEAVKMNYVVYGQPNIYMLFMAKSIELLKDTGEMIFITPRSFTSGSYFKAFRCFFLGNAHFEQIHIFNTRTKHFKSESILQETIITKIVKRQIDKVIISSSEDSSFNDYNEMKVENRLIIDAHEPECVIKLPLDQYDVNILKTFHRSTQTLQSLGYMVSTGKVVTFRSKELITNEHMKDTVPLIWMNNFKNKQLEHPLDFGKEQYISTDNQSLLIDKSNYIIIKRFSSKEQKKRINIGYIFKDKIEYAQIGLENHLNYLYRKDDEMTKKELMILGDFLDSELTDRYFRISNGNTQVNATELMNLPIPDDIYKELISARKHKTENKRYTRTTEKIQYTRALCN</sequence>
<dbReference type="PRINTS" id="PR00507">
    <property type="entry name" value="N12N6MTFRASE"/>
</dbReference>
<proteinExistence type="predicted"/>
<accession>A0A9W5EV02</accession>
<protein>
    <recommendedName>
        <fullName evidence="1">site-specific DNA-methyltransferase (adenine-specific)</fullName>
        <ecNumber evidence="1">2.1.1.72</ecNumber>
    </recommendedName>
</protein>
<dbReference type="SUPFAM" id="SSF53335">
    <property type="entry name" value="S-adenosyl-L-methionine-dependent methyltransferases"/>
    <property type="match status" value="1"/>
</dbReference>
<evidence type="ECO:0000313" key="9">
    <source>
        <dbReference type="EMBL" id="CUU83119.1"/>
    </source>
</evidence>
<dbReference type="CDD" id="cd02440">
    <property type="entry name" value="AdoMet_MTases"/>
    <property type="match status" value="1"/>
</dbReference>
<keyword evidence="6" id="KW-0238">DNA-binding</keyword>
<dbReference type="InterPro" id="IPR029063">
    <property type="entry name" value="SAM-dependent_MTases_sf"/>
</dbReference>
<dbReference type="GO" id="GO:0009307">
    <property type="term" value="P:DNA restriction-modification system"/>
    <property type="evidence" value="ECO:0007669"/>
    <property type="project" value="UniProtKB-KW"/>
</dbReference>
<evidence type="ECO:0000256" key="2">
    <source>
        <dbReference type="ARBA" id="ARBA00022603"/>
    </source>
</evidence>
<evidence type="ECO:0000256" key="1">
    <source>
        <dbReference type="ARBA" id="ARBA00011900"/>
    </source>
</evidence>
<dbReference type="GeneID" id="29474282"/>
<dbReference type="EC" id="2.1.1.72" evidence="1"/>
<dbReference type="InterPro" id="IPR002052">
    <property type="entry name" value="DNA_methylase_N6_adenine_CS"/>
</dbReference>
<feature type="domain" description="Type II methyltransferase M.TaqI-like" evidence="8">
    <location>
        <begin position="83"/>
        <end position="221"/>
    </location>
</feature>
<organism evidence="9 10">
    <name type="scientific">Campylobacter hyointestinalis subsp. hyointestinalis</name>
    <dbReference type="NCBI Taxonomy" id="91352"/>
    <lineage>
        <taxon>Bacteria</taxon>
        <taxon>Pseudomonadati</taxon>
        <taxon>Campylobacterota</taxon>
        <taxon>Epsilonproteobacteria</taxon>
        <taxon>Campylobacterales</taxon>
        <taxon>Campylobacteraceae</taxon>
        <taxon>Campylobacter</taxon>
    </lineage>
</organism>
<evidence type="ECO:0000313" key="10">
    <source>
        <dbReference type="Proteomes" id="UP000052257"/>
    </source>
</evidence>
<dbReference type="PANTHER" id="PTHR33841:SF6">
    <property type="entry name" value="TYPE II METHYLTRANSFERASE M.HINDII"/>
    <property type="match status" value="1"/>
</dbReference>
<dbReference type="PROSITE" id="PS00092">
    <property type="entry name" value="N6_MTASE"/>
    <property type="match status" value="1"/>
</dbReference>
<dbReference type="EMBL" id="FAUW01000003">
    <property type="protein sequence ID" value="CUU83119.1"/>
    <property type="molecule type" value="Genomic_DNA"/>
</dbReference>
<dbReference type="GO" id="GO:0032259">
    <property type="term" value="P:methylation"/>
    <property type="evidence" value="ECO:0007669"/>
    <property type="project" value="UniProtKB-KW"/>
</dbReference>
<dbReference type="InterPro" id="IPR011639">
    <property type="entry name" value="MethylTrfase_TaqI-like_dom"/>
</dbReference>
<dbReference type="Pfam" id="PF07669">
    <property type="entry name" value="Eco57I"/>
    <property type="match status" value="1"/>
</dbReference>
<keyword evidence="3" id="KW-0808">Transferase</keyword>
<comment type="catalytic activity">
    <reaction evidence="7">
        <text>a 2'-deoxyadenosine in DNA + S-adenosyl-L-methionine = an N(6)-methyl-2'-deoxyadenosine in DNA + S-adenosyl-L-homocysteine + H(+)</text>
        <dbReference type="Rhea" id="RHEA:15197"/>
        <dbReference type="Rhea" id="RHEA-COMP:12418"/>
        <dbReference type="Rhea" id="RHEA-COMP:12419"/>
        <dbReference type="ChEBI" id="CHEBI:15378"/>
        <dbReference type="ChEBI" id="CHEBI:57856"/>
        <dbReference type="ChEBI" id="CHEBI:59789"/>
        <dbReference type="ChEBI" id="CHEBI:90615"/>
        <dbReference type="ChEBI" id="CHEBI:90616"/>
        <dbReference type="EC" id="2.1.1.72"/>
    </reaction>
</comment>
<evidence type="ECO:0000256" key="5">
    <source>
        <dbReference type="ARBA" id="ARBA00022747"/>
    </source>
</evidence>
<dbReference type="GO" id="GO:0003677">
    <property type="term" value="F:DNA binding"/>
    <property type="evidence" value="ECO:0007669"/>
    <property type="project" value="UniProtKB-KW"/>
</dbReference>
<evidence type="ECO:0000256" key="4">
    <source>
        <dbReference type="ARBA" id="ARBA00022691"/>
    </source>
</evidence>
<dbReference type="Gene3D" id="3.40.50.150">
    <property type="entry name" value="Vaccinia Virus protein VP39"/>
    <property type="match status" value="1"/>
</dbReference>
<dbReference type="Proteomes" id="UP000052257">
    <property type="component" value="Unassembled WGS sequence"/>
</dbReference>
<keyword evidence="2" id="KW-0489">Methyltransferase</keyword>
<keyword evidence="4" id="KW-0949">S-adenosyl-L-methionine</keyword>